<dbReference type="Gene3D" id="3.20.10.10">
    <property type="entry name" value="D-amino Acid Aminotransferase, subunit A, domain 2"/>
    <property type="match status" value="1"/>
</dbReference>
<dbReference type="InterPro" id="IPR036038">
    <property type="entry name" value="Aminotransferase-like"/>
</dbReference>
<evidence type="ECO:0000313" key="7">
    <source>
        <dbReference type="Proteomes" id="UP001501510"/>
    </source>
</evidence>
<dbReference type="SUPFAM" id="SSF56752">
    <property type="entry name" value="D-aminoacid aminotransferase-like PLP-dependent enzymes"/>
    <property type="match status" value="1"/>
</dbReference>
<dbReference type="PANTHER" id="PTHR42743:SF11">
    <property type="entry name" value="AMINODEOXYCHORISMATE LYASE"/>
    <property type="match status" value="1"/>
</dbReference>
<evidence type="ECO:0000256" key="4">
    <source>
        <dbReference type="RuleBase" id="RU004106"/>
    </source>
</evidence>
<dbReference type="PANTHER" id="PTHR42743">
    <property type="entry name" value="AMINO-ACID AMINOTRANSFERASE"/>
    <property type="match status" value="1"/>
</dbReference>
<dbReference type="InterPro" id="IPR043132">
    <property type="entry name" value="BCAT-like_C"/>
</dbReference>
<comment type="cofactor">
    <cofactor evidence="1 5">
        <name>pyridoxal 5'-phosphate</name>
        <dbReference type="ChEBI" id="CHEBI:597326"/>
    </cofactor>
</comment>
<dbReference type="Gene3D" id="3.30.470.10">
    <property type="match status" value="1"/>
</dbReference>
<dbReference type="PROSITE" id="PS00770">
    <property type="entry name" value="AA_TRANSFER_CLASS_4"/>
    <property type="match status" value="1"/>
</dbReference>
<dbReference type="RefSeq" id="WP_343763680.1">
    <property type="nucleotide sequence ID" value="NZ_BAAACG010000019.1"/>
</dbReference>
<dbReference type="Proteomes" id="UP001501510">
    <property type="component" value="Unassembled WGS sequence"/>
</dbReference>
<evidence type="ECO:0000256" key="5">
    <source>
        <dbReference type="RuleBase" id="RU004516"/>
    </source>
</evidence>
<keyword evidence="6" id="KW-0808">Transferase</keyword>
<keyword evidence="3 5" id="KW-0663">Pyridoxal phosphate</keyword>
<dbReference type="InterPro" id="IPR050571">
    <property type="entry name" value="Class-IV_PLP-Dep_Aminotrnsfr"/>
</dbReference>
<dbReference type="EMBL" id="BAAACG010000019">
    <property type="protein sequence ID" value="GAA0746624.1"/>
    <property type="molecule type" value="Genomic_DNA"/>
</dbReference>
<dbReference type="InterPro" id="IPR043131">
    <property type="entry name" value="BCAT-like_N"/>
</dbReference>
<comment type="caution">
    <text evidence="6">The sequence shown here is derived from an EMBL/GenBank/DDBJ whole genome shotgun (WGS) entry which is preliminary data.</text>
</comment>
<dbReference type="InterPro" id="IPR018300">
    <property type="entry name" value="Aminotrans_IV_CS"/>
</dbReference>
<reference evidence="7" key="1">
    <citation type="journal article" date="2019" name="Int. J. Syst. Evol. Microbiol.">
        <title>The Global Catalogue of Microorganisms (GCM) 10K type strain sequencing project: providing services to taxonomists for standard genome sequencing and annotation.</title>
        <authorList>
            <consortium name="The Broad Institute Genomics Platform"/>
            <consortium name="The Broad Institute Genome Sequencing Center for Infectious Disease"/>
            <person name="Wu L."/>
            <person name="Ma J."/>
        </authorList>
    </citation>
    <scope>NUCLEOTIDE SEQUENCE [LARGE SCALE GENOMIC DNA]</scope>
    <source>
        <strain evidence="7">JCM 1407</strain>
    </source>
</reference>
<evidence type="ECO:0000256" key="3">
    <source>
        <dbReference type="ARBA" id="ARBA00022898"/>
    </source>
</evidence>
<gene>
    <name evidence="6" type="ORF">GCM10008906_34500</name>
</gene>
<evidence type="ECO:0000256" key="2">
    <source>
        <dbReference type="ARBA" id="ARBA00009320"/>
    </source>
</evidence>
<evidence type="ECO:0000313" key="6">
    <source>
        <dbReference type="EMBL" id="GAA0746624.1"/>
    </source>
</evidence>
<keyword evidence="6" id="KW-0032">Aminotransferase</keyword>
<dbReference type="Pfam" id="PF01063">
    <property type="entry name" value="Aminotran_4"/>
    <property type="match status" value="1"/>
</dbReference>
<dbReference type="CDD" id="cd00449">
    <property type="entry name" value="PLPDE_IV"/>
    <property type="match status" value="1"/>
</dbReference>
<accession>A0ABP3V1R5</accession>
<dbReference type="InterPro" id="IPR001544">
    <property type="entry name" value="Aminotrans_IV"/>
</dbReference>
<keyword evidence="7" id="KW-1185">Reference proteome</keyword>
<comment type="similarity">
    <text evidence="2 4">Belongs to the class-IV pyridoxal-phosphate-dependent aminotransferase family.</text>
</comment>
<dbReference type="GO" id="GO:0008483">
    <property type="term" value="F:transaminase activity"/>
    <property type="evidence" value="ECO:0007669"/>
    <property type="project" value="UniProtKB-KW"/>
</dbReference>
<name>A0ABP3V1R5_9CLOT</name>
<organism evidence="6 7">
    <name type="scientific">Clostridium oceanicum</name>
    <dbReference type="NCBI Taxonomy" id="1543"/>
    <lineage>
        <taxon>Bacteria</taxon>
        <taxon>Bacillati</taxon>
        <taxon>Bacillota</taxon>
        <taxon>Clostridia</taxon>
        <taxon>Eubacteriales</taxon>
        <taxon>Clostridiaceae</taxon>
        <taxon>Clostridium</taxon>
    </lineage>
</organism>
<evidence type="ECO:0000256" key="1">
    <source>
        <dbReference type="ARBA" id="ARBA00001933"/>
    </source>
</evidence>
<proteinExistence type="inferred from homology"/>
<protein>
    <submittedName>
        <fullName evidence="6">Aminotransferase class IV</fullName>
    </submittedName>
</protein>
<sequence>MNKFYNEYYIEDGVLNEINKLDESLTKEGKSLYEVIRIIEGKPLFLEKHLERFEISASLENLELWYTYYEIKKYIEELIKANKRKTGNIKIVFNFNDKNTFLCYFIKHSYPREEQYKEGVKTILYHGERQNPNAKVIDNNFRKKVQDDINENKVFEAILVDRNGYITEGSRSNIFMVKEGKVITAPVKAVLPGVTRNSIIDVCEKLNIEILEKNISYKNINSLDGIFISGTSPKVLPICKVDSIKFDSANNTTIRNIMKAYNKKIELYIKRYI</sequence>